<protein>
    <submittedName>
        <fullName evidence="1">Uncharacterized protein</fullName>
    </submittedName>
</protein>
<gene>
    <name evidence="1" type="ORF">HHS34_004720</name>
</gene>
<evidence type="ECO:0000313" key="2">
    <source>
        <dbReference type="Proteomes" id="UP001195965"/>
    </source>
</evidence>
<sequence>MLNKEQRQVANTIASVFLASCLARGAAFDVAHAATMEVSAKNAIEYEHE</sequence>
<reference evidence="1 2" key="1">
    <citation type="journal article" date="2021" name="ISME J.">
        <title>Genomic evolution of the class Acidithiobacillia: deep-branching Proteobacteria living in extreme acidic conditions.</title>
        <authorList>
            <person name="Moya-Beltran A."/>
            <person name="Beard S."/>
            <person name="Rojas-Villalobos C."/>
            <person name="Issotta F."/>
            <person name="Gallardo Y."/>
            <person name="Ulloa R."/>
            <person name="Giaveno A."/>
            <person name="Degli Esposti M."/>
            <person name="Johnson D.B."/>
            <person name="Quatrini R."/>
        </authorList>
    </citation>
    <scope>NUCLEOTIDE SEQUENCE [LARGE SCALE GENOMIC DNA]</scope>
    <source>
        <strain evidence="1 2">GG1-14</strain>
    </source>
</reference>
<dbReference type="EMBL" id="CP127526">
    <property type="protein sequence ID" value="XRI74501.1"/>
    <property type="molecule type" value="Genomic_DNA"/>
</dbReference>
<accession>A0ACD5HIW5</accession>
<evidence type="ECO:0000313" key="1">
    <source>
        <dbReference type="EMBL" id="XRI74501.1"/>
    </source>
</evidence>
<organism evidence="1 2">
    <name type="scientific">Acidithiobacillus montserratensis</name>
    <dbReference type="NCBI Taxonomy" id="2729135"/>
    <lineage>
        <taxon>Bacteria</taxon>
        <taxon>Pseudomonadati</taxon>
        <taxon>Pseudomonadota</taxon>
        <taxon>Acidithiobacillia</taxon>
        <taxon>Acidithiobacillales</taxon>
        <taxon>Acidithiobacillaceae</taxon>
        <taxon>Acidithiobacillus</taxon>
    </lineage>
</organism>
<keyword evidence="2" id="KW-1185">Reference proteome</keyword>
<proteinExistence type="predicted"/>
<dbReference type="Proteomes" id="UP001195965">
    <property type="component" value="Chromosome"/>
</dbReference>
<name>A0ACD5HIW5_9PROT</name>